<proteinExistence type="predicted"/>
<dbReference type="GO" id="GO:0007034">
    <property type="term" value="P:vacuolar transport"/>
    <property type="evidence" value="ECO:0007669"/>
    <property type="project" value="UniProtKB-ARBA"/>
</dbReference>
<dbReference type="InterPro" id="IPR002014">
    <property type="entry name" value="VHS_dom"/>
</dbReference>
<dbReference type="InterPro" id="IPR045007">
    <property type="entry name" value="LSB5"/>
</dbReference>
<dbReference type="Pfam" id="PF00790">
    <property type="entry name" value="VHS"/>
    <property type="match status" value="1"/>
</dbReference>
<feature type="compositionally biased region" description="Basic and acidic residues" evidence="1">
    <location>
        <begin position="217"/>
        <end position="243"/>
    </location>
</feature>
<protein>
    <recommendedName>
        <fullName evidence="2">VHS domain-containing protein</fullName>
    </recommendedName>
</protein>
<feature type="region of interest" description="Disordered" evidence="1">
    <location>
        <begin position="217"/>
        <end position="252"/>
    </location>
</feature>
<feature type="region of interest" description="Disordered" evidence="1">
    <location>
        <begin position="371"/>
        <end position="507"/>
    </location>
</feature>
<dbReference type="InterPro" id="IPR008942">
    <property type="entry name" value="ENTH_VHS"/>
</dbReference>
<dbReference type="GO" id="GO:0043130">
    <property type="term" value="F:ubiquitin binding"/>
    <property type="evidence" value="ECO:0007669"/>
    <property type="project" value="InterPro"/>
</dbReference>
<evidence type="ECO:0000259" key="2">
    <source>
        <dbReference type="PROSITE" id="PS50179"/>
    </source>
</evidence>
<dbReference type="EMBL" id="ML210146">
    <property type="protein sequence ID" value="TFK30860.1"/>
    <property type="molecule type" value="Genomic_DNA"/>
</dbReference>
<dbReference type="PANTHER" id="PTHR47789">
    <property type="entry name" value="LAS SEVENTEEN-BINDING PROTEIN 5"/>
    <property type="match status" value="1"/>
</dbReference>
<evidence type="ECO:0000256" key="1">
    <source>
        <dbReference type="SAM" id="MobiDB-lite"/>
    </source>
</evidence>
<reference evidence="3 4" key="1">
    <citation type="journal article" date="2019" name="Nat. Ecol. Evol.">
        <title>Megaphylogeny resolves global patterns of mushroom evolution.</title>
        <authorList>
            <person name="Varga T."/>
            <person name="Krizsan K."/>
            <person name="Foldi C."/>
            <person name="Dima B."/>
            <person name="Sanchez-Garcia M."/>
            <person name="Sanchez-Ramirez S."/>
            <person name="Szollosi G.J."/>
            <person name="Szarkandi J.G."/>
            <person name="Papp V."/>
            <person name="Albert L."/>
            <person name="Andreopoulos W."/>
            <person name="Angelini C."/>
            <person name="Antonin V."/>
            <person name="Barry K.W."/>
            <person name="Bougher N.L."/>
            <person name="Buchanan P."/>
            <person name="Buyck B."/>
            <person name="Bense V."/>
            <person name="Catcheside P."/>
            <person name="Chovatia M."/>
            <person name="Cooper J."/>
            <person name="Damon W."/>
            <person name="Desjardin D."/>
            <person name="Finy P."/>
            <person name="Geml J."/>
            <person name="Haridas S."/>
            <person name="Hughes K."/>
            <person name="Justo A."/>
            <person name="Karasinski D."/>
            <person name="Kautmanova I."/>
            <person name="Kiss B."/>
            <person name="Kocsube S."/>
            <person name="Kotiranta H."/>
            <person name="LaButti K.M."/>
            <person name="Lechner B.E."/>
            <person name="Liimatainen K."/>
            <person name="Lipzen A."/>
            <person name="Lukacs Z."/>
            <person name="Mihaltcheva S."/>
            <person name="Morgado L.N."/>
            <person name="Niskanen T."/>
            <person name="Noordeloos M.E."/>
            <person name="Ohm R.A."/>
            <person name="Ortiz-Santana B."/>
            <person name="Ovrebo C."/>
            <person name="Racz N."/>
            <person name="Riley R."/>
            <person name="Savchenko A."/>
            <person name="Shiryaev A."/>
            <person name="Soop K."/>
            <person name="Spirin V."/>
            <person name="Szebenyi C."/>
            <person name="Tomsovsky M."/>
            <person name="Tulloss R.E."/>
            <person name="Uehling J."/>
            <person name="Grigoriev I.V."/>
            <person name="Vagvolgyi C."/>
            <person name="Papp T."/>
            <person name="Martin F.M."/>
            <person name="Miettinen O."/>
            <person name="Hibbett D.S."/>
            <person name="Nagy L.G."/>
        </authorList>
    </citation>
    <scope>NUCLEOTIDE SEQUENCE [LARGE SCALE GENOMIC DNA]</scope>
    <source>
        <strain evidence="3 4">CBS 121175</strain>
    </source>
</reference>
<dbReference type="OrthoDB" id="10068368at2759"/>
<dbReference type="CDD" id="cd16980">
    <property type="entry name" value="VHS_Lsb5"/>
    <property type="match status" value="1"/>
</dbReference>
<dbReference type="GO" id="GO:0035091">
    <property type="term" value="F:phosphatidylinositol binding"/>
    <property type="evidence" value="ECO:0007669"/>
    <property type="project" value="InterPro"/>
</dbReference>
<keyword evidence="4" id="KW-1185">Reference proteome</keyword>
<dbReference type="Proteomes" id="UP000307440">
    <property type="component" value="Unassembled WGS sequence"/>
</dbReference>
<dbReference type="GO" id="GO:0007015">
    <property type="term" value="P:actin filament organization"/>
    <property type="evidence" value="ECO:0007669"/>
    <property type="project" value="InterPro"/>
</dbReference>
<accession>A0A5C3LDL6</accession>
<dbReference type="GO" id="GO:0006897">
    <property type="term" value="P:endocytosis"/>
    <property type="evidence" value="ECO:0007669"/>
    <property type="project" value="InterPro"/>
</dbReference>
<feature type="domain" description="VHS" evidence="2">
    <location>
        <begin position="70"/>
        <end position="190"/>
    </location>
</feature>
<dbReference type="PANTHER" id="PTHR47789:SF1">
    <property type="entry name" value="LAS SEVENTEEN-BINDING PROTEIN 5"/>
    <property type="match status" value="1"/>
</dbReference>
<dbReference type="GO" id="GO:0030479">
    <property type="term" value="C:actin cortical patch"/>
    <property type="evidence" value="ECO:0007669"/>
    <property type="project" value="TreeGrafter"/>
</dbReference>
<name>A0A5C3LDL6_COPMA</name>
<dbReference type="SUPFAM" id="SSF89009">
    <property type="entry name" value="GAT-like domain"/>
    <property type="match status" value="1"/>
</dbReference>
<dbReference type="SMART" id="SM00288">
    <property type="entry name" value="VHS"/>
    <property type="match status" value="1"/>
</dbReference>
<organism evidence="3 4">
    <name type="scientific">Coprinopsis marcescibilis</name>
    <name type="common">Agaric fungus</name>
    <name type="synonym">Psathyrella marcescibilis</name>
    <dbReference type="NCBI Taxonomy" id="230819"/>
    <lineage>
        <taxon>Eukaryota</taxon>
        <taxon>Fungi</taxon>
        <taxon>Dikarya</taxon>
        <taxon>Basidiomycota</taxon>
        <taxon>Agaricomycotina</taxon>
        <taxon>Agaricomycetes</taxon>
        <taxon>Agaricomycetidae</taxon>
        <taxon>Agaricales</taxon>
        <taxon>Agaricineae</taxon>
        <taxon>Psathyrellaceae</taxon>
        <taxon>Coprinopsis</taxon>
    </lineage>
</organism>
<dbReference type="Gene3D" id="1.25.40.90">
    <property type="match status" value="1"/>
</dbReference>
<evidence type="ECO:0000313" key="3">
    <source>
        <dbReference type="EMBL" id="TFK30860.1"/>
    </source>
</evidence>
<gene>
    <name evidence="3" type="ORF">FA15DRAFT_35563</name>
</gene>
<dbReference type="CDD" id="cd14232">
    <property type="entry name" value="GAT_LSB5"/>
    <property type="match status" value="1"/>
</dbReference>
<evidence type="ECO:0000313" key="4">
    <source>
        <dbReference type="Proteomes" id="UP000307440"/>
    </source>
</evidence>
<dbReference type="SUPFAM" id="SSF48464">
    <property type="entry name" value="ENTH/VHS domain"/>
    <property type="match status" value="1"/>
</dbReference>
<feature type="compositionally biased region" description="Polar residues" evidence="1">
    <location>
        <begin position="376"/>
        <end position="388"/>
    </location>
</feature>
<dbReference type="STRING" id="230819.A0A5C3LDL6"/>
<dbReference type="AlphaFoldDB" id="A0A5C3LDL6"/>
<dbReference type="InterPro" id="IPR044103">
    <property type="entry name" value="GAT_LSB5"/>
</dbReference>
<sequence length="507" mass="56909">MTEWVPVLDSAWPLCYRPNGTPSNPSQIEYSGPAHSLTFSWCLTMSSFSFKQAFGREKPHSSITDWVEILTGSNIAEEAYDGIPELVESINLQVSGPNEASRALRKKLKHGNAHQQYRALVLLKALVENCGAKFQAAFSDSQLVDTFRLVASDLPGEKRVKKKLRLVLAGWREQYKDDPSMAYFASLYKQCRIDETRTDGELYNLLVHVDTQKEMQAKKAKAKEERQRERELRKAKEQEERNRPQPKPKVRRVPFDFERDKPKVQEAIVQATQASSNLINAITLVNLEKETLEENGRVQECLAKAKQAMKIIIRFTQLVENEDFIGTLIETNERVVMALETYNQIVSAGQDPDDATKEIASSLAATTLETKEVKATNPTHASYRSQSPPDSPSVHPDLEDLQFGALGQSSNRLPPPIQPSKRYSDEDNEEAIDNRGSLSDFSDYESSDGETRNVKAGPSTARKSYVAVSDDEGDIHRYTSSHSKVKSPPAEEDPFADPFADELAVKK</sequence>
<dbReference type="GO" id="GO:0051666">
    <property type="term" value="P:actin cortical patch localization"/>
    <property type="evidence" value="ECO:0007669"/>
    <property type="project" value="TreeGrafter"/>
</dbReference>
<dbReference type="PROSITE" id="PS50179">
    <property type="entry name" value="VHS"/>
    <property type="match status" value="1"/>
</dbReference>